<dbReference type="NCBIfam" id="TIGR02937">
    <property type="entry name" value="sigma70-ECF"/>
    <property type="match status" value="1"/>
</dbReference>
<dbReference type="InterPro" id="IPR039425">
    <property type="entry name" value="RNA_pol_sigma-70-like"/>
</dbReference>
<dbReference type="InterPro" id="IPR013324">
    <property type="entry name" value="RNA_pol_sigma_r3/r4-like"/>
</dbReference>
<feature type="domain" description="RNA polymerase sigma factor 70 region 4 type 2" evidence="6">
    <location>
        <begin position="120"/>
        <end position="163"/>
    </location>
</feature>
<accession>A0AAP9IV61</accession>
<keyword evidence="4" id="KW-0804">Transcription</keyword>
<evidence type="ECO:0000313" key="8">
    <source>
        <dbReference type="Proteomes" id="UP000318823"/>
    </source>
</evidence>
<evidence type="ECO:0000259" key="6">
    <source>
        <dbReference type="Pfam" id="PF08281"/>
    </source>
</evidence>
<dbReference type="PANTHER" id="PTHR43133:SF46">
    <property type="entry name" value="RNA POLYMERASE SIGMA-70 FACTOR ECF SUBFAMILY"/>
    <property type="match status" value="1"/>
</dbReference>
<keyword evidence="3" id="KW-0731">Sigma factor</keyword>
<keyword evidence="2" id="KW-0805">Transcription regulation</keyword>
<organism evidence="7 8">
    <name type="scientific">Bacteroides ovatus</name>
    <dbReference type="NCBI Taxonomy" id="28116"/>
    <lineage>
        <taxon>Bacteria</taxon>
        <taxon>Pseudomonadati</taxon>
        <taxon>Bacteroidota</taxon>
        <taxon>Bacteroidia</taxon>
        <taxon>Bacteroidales</taxon>
        <taxon>Bacteroidaceae</taxon>
        <taxon>Bacteroides</taxon>
    </lineage>
</organism>
<dbReference type="SUPFAM" id="SSF88946">
    <property type="entry name" value="Sigma2 domain of RNA polymerase sigma factors"/>
    <property type="match status" value="1"/>
</dbReference>
<dbReference type="SUPFAM" id="SSF88659">
    <property type="entry name" value="Sigma3 and sigma4 domains of RNA polymerase sigma factors"/>
    <property type="match status" value="1"/>
</dbReference>
<dbReference type="Pfam" id="PF04542">
    <property type="entry name" value="Sigma70_r2"/>
    <property type="match status" value="1"/>
</dbReference>
<proteinExistence type="inferred from homology"/>
<dbReference type="Gene3D" id="1.10.1740.10">
    <property type="match status" value="1"/>
</dbReference>
<evidence type="ECO:0000313" key="7">
    <source>
        <dbReference type="EMBL" id="QDM08596.1"/>
    </source>
</evidence>
<dbReference type="GO" id="GO:0003677">
    <property type="term" value="F:DNA binding"/>
    <property type="evidence" value="ECO:0007669"/>
    <property type="project" value="InterPro"/>
</dbReference>
<comment type="similarity">
    <text evidence="1">Belongs to the sigma-70 factor family. ECF subfamily.</text>
</comment>
<dbReference type="InterPro" id="IPR013325">
    <property type="entry name" value="RNA_pol_sigma_r2"/>
</dbReference>
<dbReference type="RefSeq" id="WP_032843328.1">
    <property type="nucleotide sequence ID" value="NZ_CAXSRA010000002.1"/>
</dbReference>
<dbReference type="Gene3D" id="1.10.10.10">
    <property type="entry name" value="Winged helix-like DNA-binding domain superfamily/Winged helix DNA-binding domain"/>
    <property type="match status" value="1"/>
</dbReference>
<name>A0AAP9IV61_BACOV</name>
<reference evidence="8" key="1">
    <citation type="journal article" date="2018" name="J. Anim. Genet.">
        <title>Acquired interbacterial defense systems protect against interspecies antagonism in the human gut microbiome.</title>
        <authorList>
            <person name="Ross B.D."/>
            <person name="Verster A.J."/>
            <person name="Radey M.C."/>
            <person name="Schmidtke D.T."/>
            <person name="Pope C.E."/>
            <person name="Hoffman L.R."/>
            <person name="Hajjar A."/>
            <person name="Peterson S.B."/>
            <person name="Borenstein E."/>
            <person name="Mougous J."/>
        </authorList>
    </citation>
    <scope>NUCLEOTIDE SEQUENCE [LARGE SCALE GENOMIC DNA]</scope>
    <source>
        <strain evidence="8">3725 D1 iv</strain>
    </source>
</reference>
<gene>
    <name evidence="7" type="ORF">DYI28_07600</name>
</gene>
<feature type="domain" description="RNA polymerase sigma-70 region 2" evidence="5">
    <location>
        <begin position="18"/>
        <end position="79"/>
    </location>
</feature>
<evidence type="ECO:0000256" key="1">
    <source>
        <dbReference type="ARBA" id="ARBA00010641"/>
    </source>
</evidence>
<dbReference type="Proteomes" id="UP000318823">
    <property type="component" value="Chromosome"/>
</dbReference>
<dbReference type="PANTHER" id="PTHR43133">
    <property type="entry name" value="RNA POLYMERASE ECF-TYPE SIGMA FACTO"/>
    <property type="match status" value="1"/>
</dbReference>
<dbReference type="InterPro" id="IPR013249">
    <property type="entry name" value="RNA_pol_sigma70_r4_t2"/>
</dbReference>
<evidence type="ECO:0000259" key="5">
    <source>
        <dbReference type="Pfam" id="PF04542"/>
    </source>
</evidence>
<dbReference type="InterPro" id="IPR014284">
    <property type="entry name" value="RNA_pol_sigma-70_dom"/>
</dbReference>
<protein>
    <submittedName>
        <fullName evidence="7">Sigma-70 family RNA polymerase sigma factor</fullName>
    </submittedName>
</protein>
<sequence length="172" mass="20461">MENIDMSSVQLITDSYQNYHHSVYLYILYKIGKDEDAKDLAQDVFLRLMDYKQMLRPETVKYFIFSICRNLVTDYLRRHYKMQEITSYFLDQIPTSTNDDVESQIIANDISTCEQNRIFRLPTQRRKIYAMSRFGHKSSADISACLGLSVRTVENHLFISRKEIREYIQQCI</sequence>
<dbReference type="InterPro" id="IPR007627">
    <property type="entry name" value="RNA_pol_sigma70_r2"/>
</dbReference>
<dbReference type="Pfam" id="PF08281">
    <property type="entry name" value="Sigma70_r4_2"/>
    <property type="match status" value="1"/>
</dbReference>
<evidence type="ECO:0000256" key="3">
    <source>
        <dbReference type="ARBA" id="ARBA00023082"/>
    </source>
</evidence>
<dbReference type="AlphaFoldDB" id="A0AAP9IV61"/>
<dbReference type="InterPro" id="IPR036388">
    <property type="entry name" value="WH-like_DNA-bd_sf"/>
</dbReference>
<dbReference type="GO" id="GO:0006352">
    <property type="term" value="P:DNA-templated transcription initiation"/>
    <property type="evidence" value="ECO:0007669"/>
    <property type="project" value="InterPro"/>
</dbReference>
<dbReference type="GO" id="GO:0016987">
    <property type="term" value="F:sigma factor activity"/>
    <property type="evidence" value="ECO:0007669"/>
    <property type="project" value="UniProtKB-KW"/>
</dbReference>
<dbReference type="EMBL" id="CP041395">
    <property type="protein sequence ID" value="QDM08596.1"/>
    <property type="molecule type" value="Genomic_DNA"/>
</dbReference>
<evidence type="ECO:0000256" key="4">
    <source>
        <dbReference type="ARBA" id="ARBA00023163"/>
    </source>
</evidence>
<evidence type="ECO:0000256" key="2">
    <source>
        <dbReference type="ARBA" id="ARBA00023015"/>
    </source>
</evidence>